<accession>A0AAD6G5H3</accession>
<organism evidence="2 3">
    <name type="scientific">Penicillium daleae</name>
    <dbReference type="NCBI Taxonomy" id="63821"/>
    <lineage>
        <taxon>Eukaryota</taxon>
        <taxon>Fungi</taxon>
        <taxon>Dikarya</taxon>
        <taxon>Ascomycota</taxon>
        <taxon>Pezizomycotina</taxon>
        <taxon>Eurotiomycetes</taxon>
        <taxon>Eurotiomycetidae</taxon>
        <taxon>Eurotiales</taxon>
        <taxon>Aspergillaceae</taxon>
        <taxon>Penicillium</taxon>
    </lineage>
</organism>
<dbReference type="EMBL" id="JAPVEA010000004">
    <property type="protein sequence ID" value="KAJ5455798.1"/>
    <property type="molecule type" value="Genomic_DNA"/>
</dbReference>
<evidence type="ECO:0000313" key="3">
    <source>
        <dbReference type="Proteomes" id="UP001213681"/>
    </source>
</evidence>
<dbReference type="GeneID" id="81597687"/>
<comment type="caution">
    <text evidence="2">The sequence shown here is derived from an EMBL/GenBank/DDBJ whole genome shotgun (WGS) entry which is preliminary data.</text>
</comment>
<feature type="transmembrane region" description="Helical" evidence="1">
    <location>
        <begin position="6"/>
        <end position="24"/>
    </location>
</feature>
<dbReference type="AlphaFoldDB" id="A0AAD6G5H3"/>
<reference evidence="2" key="2">
    <citation type="journal article" date="2023" name="IMA Fungus">
        <title>Comparative genomic study of the Penicillium genus elucidates a diverse pangenome and 15 lateral gene transfer events.</title>
        <authorList>
            <person name="Petersen C."/>
            <person name="Sorensen T."/>
            <person name="Nielsen M.R."/>
            <person name="Sondergaard T.E."/>
            <person name="Sorensen J.L."/>
            <person name="Fitzpatrick D.A."/>
            <person name="Frisvad J.C."/>
            <person name="Nielsen K.L."/>
        </authorList>
    </citation>
    <scope>NUCLEOTIDE SEQUENCE</scope>
    <source>
        <strain evidence="2">IBT 16125</strain>
    </source>
</reference>
<name>A0AAD6G5H3_9EURO</name>
<dbReference type="InterPro" id="IPR021842">
    <property type="entry name" value="DUF3435"/>
</dbReference>
<gene>
    <name evidence="2" type="ORF">N7458_004062</name>
</gene>
<evidence type="ECO:0000313" key="2">
    <source>
        <dbReference type="EMBL" id="KAJ5455798.1"/>
    </source>
</evidence>
<dbReference type="Proteomes" id="UP001213681">
    <property type="component" value="Unassembled WGS sequence"/>
</dbReference>
<keyword evidence="3" id="KW-1185">Reference proteome</keyword>
<feature type="transmembrane region" description="Helical" evidence="1">
    <location>
        <begin position="145"/>
        <end position="165"/>
    </location>
</feature>
<sequence>MVQTCLPWPVSFIFFILLPFLLSLSRVYPPEPTRGPFLYILRSSALLSFFCLSYSPNLDRGDALYETDLTEPDDALSSRKRLRSDKNYSSFELELPSNLRELYNNPLDNNRVDLSKIPKDFNKVLGTIKRRERIKGRTTFVLPKIVYGPSLVIYPYILLFSILFYTRVFRNSRLTLKA</sequence>
<reference evidence="2" key="1">
    <citation type="submission" date="2022-12" db="EMBL/GenBank/DDBJ databases">
        <authorList>
            <person name="Petersen C."/>
        </authorList>
    </citation>
    <scope>NUCLEOTIDE SEQUENCE</scope>
    <source>
        <strain evidence="2">IBT 16125</strain>
    </source>
</reference>
<protein>
    <submittedName>
        <fullName evidence="2">Uncharacterized protein</fullName>
    </submittedName>
</protein>
<keyword evidence="1" id="KW-1133">Transmembrane helix</keyword>
<dbReference type="RefSeq" id="XP_056768171.1">
    <property type="nucleotide sequence ID" value="XM_056907444.1"/>
</dbReference>
<keyword evidence="1" id="KW-0472">Membrane</keyword>
<keyword evidence="1" id="KW-0812">Transmembrane</keyword>
<evidence type="ECO:0000256" key="1">
    <source>
        <dbReference type="SAM" id="Phobius"/>
    </source>
</evidence>
<dbReference type="Pfam" id="PF11917">
    <property type="entry name" value="DUF3435"/>
    <property type="match status" value="1"/>
</dbReference>
<proteinExistence type="predicted"/>